<dbReference type="AlphaFoldDB" id="H1CYY4"/>
<evidence type="ECO:0000313" key="2">
    <source>
        <dbReference type="EMBL" id="EHO63555.1"/>
    </source>
</evidence>
<organism evidence="2 3">
    <name type="scientific">Dialister succinatiphilus YIT 11850</name>
    <dbReference type="NCBI Taxonomy" id="742743"/>
    <lineage>
        <taxon>Bacteria</taxon>
        <taxon>Bacillati</taxon>
        <taxon>Bacillota</taxon>
        <taxon>Negativicutes</taxon>
        <taxon>Veillonellales</taxon>
        <taxon>Veillonellaceae</taxon>
        <taxon>Dialister</taxon>
    </lineage>
</organism>
<sequence length="129" mass="14937">MITKLCKGIRKREVITSPGVGPYTTNQKVTYWIESDKKGIMDSQWHEAAWERLQSKAMKRHIDLVRRFMEDGWQEESGKTLEEVIRSISKTKEKDAPVIHRSEKDISKLRAKGGRTAQARARARKEQGK</sequence>
<accession>H1CYY4</accession>
<dbReference type="PATRIC" id="fig|742743.3.peg.583"/>
<dbReference type="EMBL" id="ADLT01000015">
    <property type="protein sequence ID" value="EHO63555.1"/>
    <property type="molecule type" value="Genomic_DNA"/>
</dbReference>
<gene>
    <name evidence="2" type="ORF">HMPREF9453_00572</name>
</gene>
<name>H1CYY4_9FIRM</name>
<dbReference type="OrthoDB" id="9945828at2"/>
<dbReference type="RefSeq" id="WP_008859076.1">
    <property type="nucleotide sequence ID" value="NZ_JH591187.1"/>
</dbReference>
<dbReference type="Proteomes" id="UP000003277">
    <property type="component" value="Unassembled WGS sequence"/>
</dbReference>
<dbReference type="STRING" id="742743.HMPREF9453_00572"/>
<reference evidence="2 3" key="1">
    <citation type="submission" date="2011-11" db="EMBL/GenBank/DDBJ databases">
        <title>The Genome Sequence of Dialister succinatiphilus YIT 11850.</title>
        <authorList>
            <consortium name="The Broad Institute Genome Sequencing Platform"/>
            <person name="Earl A."/>
            <person name="Ward D."/>
            <person name="Feldgarden M."/>
            <person name="Gevers D."/>
            <person name="Morotomi M."/>
            <person name="Young S.K."/>
            <person name="Zeng Q."/>
            <person name="Gargeya S."/>
            <person name="Fitzgerald M."/>
            <person name="Haas B."/>
            <person name="Abouelleil A."/>
            <person name="Alvarado L."/>
            <person name="Arachchi H.M."/>
            <person name="Berlin A."/>
            <person name="Brown A."/>
            <person name="Chapman S.B."/>
            <person name="Dunbar C."/>
            <person name="Gearin G."/>
            <person name="Goldberg J."/>
            <person name="Griggs A."/>
            <person name="Gujja S."/>
            <person name="Heiman D."/>
            <person name="Howarth C."/>
            <person name="Lui A."/>
            <person name="MacDonald P.J.P."/>
            <person name="Montmayeur A."/>
            <person name="Murphy C."/>
            <person name="Neiman D."/>
            <person name="Pearson M."/>
            <person name="Priest M."/>
            <person name="Roberts A."/>
            <person name="Saif S."/>
            <person name="Shea T."/>
            <person name="Sisk P."/>
            <person name="Stolte C."/>
            <person name="Sykes S."/>
            <person name="Wortman J."/>
            <person name="Nusbaum C."/>
            <person name="Birren B."/>
        </authorList>
    </citation>
    <scope>NUCLEOTIDE SEQUENCE [LARGE SCALE GENOMIC DNA]</scope>
    <source>
        <strain evidence="2 3">YIT 11850</strain>
    </source>
</reference>
<feature type="region of interest" description="Disordered" evidence="1">
    <location>
        <begin position="95"/>
        <end position="129"/>
    </location>
</feature>
<comment type="caution">
    <text evidence="2">The sequence shown here is derived from an EMBL/GenBank/DDBJ whole genome shotgun (WGS) entry which is preliminary data.</text>
</comment>
<evidence type="ECO:0000256" key="1">
    <source>
        <dbReference type="SAM" id="MobiDB-lite"/>
    </source>
</evidence>
<proteinExistence type="predicted"/>
<dbReference type="HOGENOM" id="CLU_1945323_0_0_9"/>
<keyword evidence="3" id="KW-1185">Reference proteome</keyword>
<feature type="compositionally biased region" description="Basic and acidic residues" evidence="1">
    <location>
        <begin position="95"/>
        <end position="108"/>
    </location>
</feature>
<evidence type="ECO:0000313" key="3">
    <source>
        <dbReference type="Proteomes" id="UP000003277"/>
    </source>
</evidence>
<protein>
    <submittedName>
        <fullName evidence="2">Uncharacterized protein</fullName>
    </submittedName>
</protein>